<feature type="region of interest" description="Disordered" evidence="2">
    <location>
        <begin position="799"/>
        <end position="840"/>
    </location>
</feature>
<accession>A0ABP0Q556</accession>
<evidence type="ECO:0000256" key="1">
    <source>
        <dbReference type="SAM" id="Coils"/>
    </source>
</evidence>
<name>A0ABP0Q556_9DINO</name>
<comment type="caution">
    <text evidence="3">The sequence shown here is derived from an EMBL/GenBank/DDBJ whole genome shotgun (WGS) entry which is preliminary data.</text>
</comment>
<reference evidence="3 4" key="1">
    <citation type="submission" date="2024-02" db="EMBL/GenBank/DDBJ databases">
        <authorList>
            <person name="Chen Y."/>
            <person name="Shah S."/>
            <person name="Dougan E. K."/>
            <person name="Thang M."/>
            <person name="Chan C."/>
        </authorList>
    </citation>
    <scope>NUCLEOTIDE SEQUENCE [LARGE SCALE GENOMIC DNA]</scope>
</reference>
<feature type="coiled-coil region" evidence="1">
    <location>
        <begin position="946"/>
        <end position="980"/>
    </location>
</feature>
<evidence type="ECO:0000256" key="2">
    <source>
        <dbReference type="SAM" id="MobiDB-lite"/>
    </source>
</evidence>
<proteinExistence type="predicted"/>
<feature type="coiled-coil region" evidence="1">
    <location>
        <begin position="219"/>
        <end position="308"/>
    </location>
</feature>
<protein>
    <submittedName>
        <fullName evidence="3">Uncharacterized protein</fullName>
    </submittedName>
</protein>
<gene>
    <name evidence="3" type="ORF">CCMP2556_LOCUS40121</name>
</gene>
<organism evidence="3 4">
    <name type="scientific">Durusdinium trenchii</name>
    <dbReference type="NCBI Taxonomy" id="1381693"/>
    <lineage>
        <taxon>Eukaryota</taxon>
        <taxon>Sar</taxon>
        <taxon>Alveolata</taxon>
        <taxon>Dinophyceae</taxon>
        <taxon>Suessiales</taxon>
        <taxon>Symbiodiniaceae</taxon>
        <taxon>Durusdinium</taxon>
    </lineage>
</organism>
<dbReference type="Proteomes" id="UP001642484">
    <property type="component" value="Unassembled WGS sequence"/>
</dbReference>
<evidence type="ECO:0000313" key="3">
    <source>
        <dbReference type="EMBL" id="CAK9082119.1"/>
    </source>
</evidence>
<keyword evidence="1" id="KW-0175">Coiled coil</keyword>
<dbReference type="PANTHER" id="PTHR45615">
    <property type="entry name" value="MYOSIN HEAVY CHAIN, NON-MUSCLE"/>
    <property type="match status" value="1"/>
</dbReference>
<dbReference type="EMBL" id="CAXAMN010023917">
    <property type="protein sequence ID" value="CAK9082119.1"/>
    <property type="molecule type" value="Genomic_DNA"/>
</dbReference>
<keyword evidence="4" id="KW-1185">Reference proteome</keyword>
<dbReference type="PANTHER" id="PTHR45615:SF40">
    <property type="entry name" value="MYOSIN HEAVY CHAIN, NON-MUSCLE"/>
    <property type="match status" value="1"/>
</dbReference>
<evidence type="ECO:0000313" key="4">
    <source>
        <dbReference type="Proteomes" id="UP001642484"/>
    </source>
</evidence>
<feature type="coiled-coil region" evidence="1">
    <location>
        <begin position="10"/>
        <end position="169"/>
    </location>
</feature>
<sequence>MGKGPEYATAESVEALKAELKQQANSALKKDQAAKACEKRIESNQNKITELQVTFDEQQTKLQAQEGAVKSMQEQNAKLQQDLNIETEKLQSLQSENEELKKAVSSVEALAKQNYEALQEMQRQAREEQMEELKKAREDLQKHALEAARKDATEAKDEAKKELEGAKKVVRGEMSQGLEKLEKNLTESMKESFNALDKNVRETRLALEAQCDAVMTETRQKQEALEESLGERIKRVEEETREQMELQRAEEKKLREALEESLTAELNSLDLKFSERCEDLLERQLKDCEDLQELRREAEARSAAVLAEGRATASLLQGETIRLNSFCRGVSGLPTRQVEWRLHEDTVKQLEKLQEIREDTSDDPVLSGDAQISFFSPAFEAAGTSGLQLELRVHTKNGAERGDEEDGSGNQCSLYLWASAGLQLVFRLFLGTESVILRHSFDGKTPCGLKRMGSILEQKSVDGSLRLGIEIHESLVESVASAGSHSNPMAAAGEPQGPVDGTLSVQRYLNHRLLELMQSQGRAFLDQLHKKVDVMRSRAVRRVQWRLENGPLLFQTFAKEQAVRSTAFQAAGISGMQLVFYPQGCAGARPGFCSFFLSCPPNVTLRCWLWAGRWRREARPEPVEQPDLVGRVNFARFENIIDPVDESVDLVLEIEEAQQTSKATMSSQPVALPLEDSSYERSEMNRSSTMASPQMVPSNNFHRFGRRKALGQLELKMRAAEAEMQIQGGSGNEEWRNLLQHWQTLQKDITKAHAQAAEQEQNLLQGCEGDDLAVSEDQREAVDKDTLGTKAVVGFEDERLAEGDRNPGNARARPAWSLKAGGAEGATEDGGRDAPSGRLTPGECDQLISVLESIQESFQGGGFEAAAKLGAAASVLLGNGKGSGDARFLERIARLSASDRNALLSTITDVHQKLNAGNADAESLRKLEKIFSAVGLEWQPGPGMLEQDFEEALATAQKRMGRLEERLELQREGLQRWRRKSVQAAPVLAGHSLLHQSMLEASARERNKCWAECERLQAG</sequence>